<name>A0A2R4XKN9_9BURK</name>
<feature type="domain" description="AMP-binding enzyme C-terminal" evidence="2">
    <location>
        <begin position="428"/>
        <end position="502"/>
    </location>
</feature>
<dbReference type="EMBL" id="CP028901">
    <property type="protein sequence ID" value="AWB34343.1"/>
    <property type="molecule type" value="Genomic_DNA"/>
</dbReference>
<keyword evidence="4" id="KW-1185">Reference proteome</keyword>
<dbReference type="Gene3D" id="3.30.300.30">
    <property type="match status" value="1"/>
</dbReference>
<dbReference type="PANTHER" id="PTHR43767">
    <property type="entry name" value="LONG-CHAIN-FATTY-ACID--COA LIGASE"/>
    <property type="match status" value="1"/>
</dbReference>
<dbReference type="SUPFAM" id="SSF56801">
    <property type="entry name" value="Acetyl-CoA synthetase-like"/>
    <property type="match status" value="1"/>
</dbReference>
<dbReference type="Proteomes" id="UP000244571">
    <property type="component" value="Chromosome"/>
</dbReference>
<dbReference type="RefSeq" id="WP_108621759.1">
    <property type="nucleotide sequence ID" value="NZ_CP028901.1"/>
</dbReference>
<dbReference type="InterPro" id="IPR000873">
    <property type="entry name" value="AMP-dep_synth/lig_dom"/>
</dbReference>
<feature type="domain" description="AMP-dependent synthetase/ligase" evidence="1">
    <location>
        <begin position="20"/>
        <end position="372"/>
    </location>
</feature>
<keyword evidence="3" id="KW-0436">Ligase</keyword>
<evidence type="ECO:0000259" key="1">
    <source>
        <dbReference type="Pfam" id="PF00501"/>
    </source>
</evidence>
<dbReference type="Gene3D" id="3.40.50.12780">
    <property type="entry name" value="N-terminal domain of ligase-like"/>
    <property type="match status" value="1"/>
</dbReference>
<dbReference type="InterPro" id="IPR045851">
    <property type="entry name" value="AMP-bd_C_sf"/>
</dbReference>
<dbReference type="GO" id="GO:0016878">
    <property type="term" value="F:acid-thiol ligase activity"/>
    <property type="evidence" value="ECO:0007669"/>
    <property type="project" value="UniProtKB-ARBA"/>
</dbReference>
<reference evidence="3 4" key="1">
    <citation type="submission" date="2018-04" db="EMBL/GenBank/DDBJ databases">
        <title>Bordetella sp. HZ20 isolated from seawater.</title>
        <authorList>
            <person name="Sun C."/>
        </authorList>
    </citation>
    <scope>NUCLEOTIDE SEQUENCE [LARGE SCALE GENOMIC DNA]</scope>
    <source>
        <strain evidence="3 4">HZ20</strain>
    </source>
</reference>
<dbReference type="InterPro" id="IPR050237">
    <property type="entry name" value="ATP-dep_AMP-bd_enzyme"/>
</dbReference>
<dbReference type="PANTHER" id="PTHR43767:SF1">
    <property type="entry name" value="NONRIBOSOMAL PEPTIDE SYNTHASE PES1 (EUROFUNG)-RELATED"/>
    <property type="match status" value="1"/>
</dbReference>
<dbReference type="KEGG" id="boz:DBV39_12200"/>
<dbReference type="Pfam" id="PF13193">
    <property type="entry name" value="AMP-binding_C"/>
    <property type="match status" value="1"/>
</dbReference>
<sequence length="520" mass="57454">MTTISERINSPFQTLSDLLRQTAIEQPGHPAIILNDEVIDYQTFDAMVDAVAASLQRDGLVPGDVVAVCAQTSIRYVATYCGCLRAGGVLAPLPPSARADNLTAMLDNSEARWLFLDQAVHGEWPQQQALAHLKRITVDDSEVATPWSSWLDDQLTPKPVEIKPQDPFNLIYSSGTTGVPKGIVQPHGMRYSHIQRAWINGYRPESVVMTGTPLYSNTTLVAVLPSLAIGATVVLMDKFDAQKYLEQAHRYRATHTILVPIQFQRILAHPAFDRFDLSGFQGKFSTSAPFTAKLKADVLDRWPGELTEIYGMTEGGGRCELQAHLHRDKLHTVGQPAEGCEIRIIDDQGVEVAPGQQGEIVGRSKAMMKGYHRQPDLTRQAEWYSPQGLRFIRTGDVGRFDEDGFLVLGDRKKDMLISGGFNIYPSDLESELIQHPDVLDCTVVGVASERWGETPVGFVVLKPGASAGDGDILAWVNERLGKTQRLARLEIVAELPRNAIGKVLKRELRDSFSRDHGVLN</sequence>
<dbReference type="Pfam" id="PF00501">
    <property type="entry name" value="AMP-binding"/>
    <property type="match status" value="1"/>
</dbReference>
<dbReference type="AlphaFoldDB" id="A0A2R4XKN9"/>
<dbReference type="InterPro" id="IPR025110">
    <property type="entry name" value="AMP-bd_C"/>
</dbReference>
<gene>
    <name evidence="3" type="ORF">DBV39_12200</name>
</gene>
<dbReference type="InterPro" id="IPR042099">
    <property type="entry name" value="ANL_N_sf"/>
</dbReference>
<evidence type="ECO:0000313" key="3">
    <source>
        <dbReference type="EMBL" id="AWB34343.1"/>
    </source>
</evidence>
<dbReference type="PROSITE" id="PS00455">
    <property type="entry name" value="AMP_BINDING"/>
    <property type="match status" value="1"/>
</dbReference>
<dbReference type="OrthoDB" id="9766486at2"/>
<evidence type="ECO:0000313" key="4">
    <source>
        <dbReference type="Proteomes" id="UP000244571"/>
    </source>
</evidence>
<dbReference type="InterPro" id="IPR020845">
    <property type="entry name" value="AMP-binding_CS"/>
</dbReference>
<protein>
    <submittedName>
        <fullName evidence="3">4-coumarate--CoA ligase</fullName>
    </submittedName>
</protein>
<proteinExistence type="predicted"/>
<accession>A0A2R4XKN9</accession>
<evidence type="ECO:0000259" key="2">
    <source>
        <dbReference type="Pfam" id="PF13193"/>
    </source>
</evidence>
<organism evidence="3 4">
    <name type="scientific">Orrella marina</name>
    <dbReference type="NCBI Taxonomy" id="2163011"/>
    <lineage>
        <taxon>Bacteria</taxon>
        <taxon>Pseudomonadati</taxon>
        <taxon>Pseudomonadota</taxon>
        <taxon>Betaproteobacteria</taxon>
        <taxon>Burkholderiales</taxon>
        <taxon>Alcaligenaceae</taxon>
        <taxon>Orrella</taxon>
    </lineage>
</organism>